<evidence type="ECO:0000313" key="9">
    <source>
        <dbReference type="Proteomes" id="UP000229907"/>
    </source>
</evidence>
<dbReference type="InterPro" id="IPR050090">
    <property type="entry name" value="Tyrosine_recombinase_XerCD"/>
</dbReference>
<organism evidence="8 9">
    <name type="scientific">Bifidobacterium choerinum</name>
    <dbReference type="NCBI Taxonomy" id="35760"/>
    <lineage>
        <taxon>Bacteria</taxon>
        <taxon>Bacillati</taxon>
        <taxon>Actinomycetota</taxon>
        <taxon>Actinomycetes</taxon>
        <taxon>Bifidobacteriales</taxon>
        <taxon>Bifidobacteriaceae</taxon>
        <taxon>Bifidobacterium</taxon>
    </lineage>
</organism>
<dbReference type="InterPro" id="IPR010998">
    <property type="entry name" value="Integrase_recombinase_N"/>
</dbReference>
<dbReference type="KEGG" id="bcho:BcFMB_01455"/>
<dbReference type="PROSITE" id="PS51900">
    <property type="entry name" value="CB"/>
    <property type="match status" value="1"/>
</dbReference>
<reference evidence="8 9" key="1">
    <citation type="submission" date="2016-11" db="EMBL/GenBank/DDBJ databases">
        <title>complete genome sequence of Bifidobacterium choerinum strain FMB-1.</title>
        <authorList>
            <person name="Park C.-S."/>
            <person name="Jung D.-H."/>
            <person name="Choi D.-S."/>
        </authorList>
    </citation>
    <scope>NUCLEOTIDE SEQUENCE [LARGE SCALE GENOMIC DNA]</scope>
    <source>
        <strain evidence="8 9">FMB-1</strain>
    </source>
</reference>
<dbReference type="GO" id="GO:0003677">
    <property type="term" value="F:DNA binding"/>
    <property type="evidence" value="ECO:0007669"/>
    <property type="project" value="UniProtKB-UniRule"/>
</dbReference>
<feature type="domain" description="Core-binding (CB)" evidence="7">
    <location>
        <begin position="9"/>
        <end position="87"/>
    </location>
</feature>
<sequence length="274" mass="30468">MAIKTSAPPAWRNLMEEWRETLIAAGLSTETVKCRQYKLTHIASLLDTSPNDVTTEQIIHTCASQDWRPETRKAYRATIVSFFRWLQSSGHRADDPSAQLPSVRKPQPHPHPCPDASISRALRAARGTDVVMLRLAAECGLRRGEIARVKSDDLVRDARGWMLIVRGKGDKQRLVPLPDDLAHAIDAAHGWLLPGRWSGHVEESYVGKHLSRLLPDGYGAHSLRHRFATTVYADTSDLLVVSRLLGHASTETTERYVAMPDGRLHDAVAGVAIR</sequence>
<dbReference type="Pfam" id="PF00589">
    <property type="entry name" value="Phage_integrase"/>
    <property type="match status" value="1"/>
</dbReference>
<accession>A0A2D3D2Z6</accession>
<dbReference type="PROSITE" id="PS51898">
    <property type="entry name" value="TYR_RECOMBINASE"/>
    <property type="match status" value="1"/>
</dbReference>
<feature type="region of interest" description="Disordered" evidence="5">
    <location>
        <begin position="90"/>
        <end position="116"/>
    </location>
</feature>
<gene>
    <name evidence="8" type="ORF">BcFMB_01455</name>
</gene>
<protein>
    <submittedName>
        <fullName evidence="8">Integrase</fullName>
    </submittedName>
</protein>
<dbReference type="InterPro" id="IPR044068">
    <property type="entry name" value="CB"/>
</dbReference>
<dbReference type="Gene3D" id="1.10.150.130">
    <property type="match status" value="1"/>
</dbReference>
<comment type="similarity">
    <text evidence="1">Belongs to the 'phage' integrase family.</text>
</comment>
<dbReference type="GO" id="GO:0015074">
    <property type="term" value="P:DNA integration"/>
    <property type="evidence" value="ECO:0007669"/>
    <property type="project" value="InterPro"/>
</dbReference>
<dbReference type="InterPro" id="IPR011010">
    <property type="entry name" value="DNA_brk_join_enz"/>
</dbReference>
<evidence type="ECO:0000256" key="4">
    <source>
        <dbReference type="PROSITE-ProRule" id="PRU01248"/>
    </source>
</evidence>
<feature type="domain" description="Tyr recombinase" evidence="6">
    <location>
        <begin position="108"/>
        <end position="269"/>
    </location>
</feature>
<dbReference type="Gene3D" id="1.10.443.10">
    <property type="entry name" value="Intergrase catalytic core"/>
    <property type="match status" value="1"/>
</dbReference>
<keyword evidence="2 4" id="KW-0238">DNA-binding</keyword>
<dbReference type="Proteomes" id="UP000229907">
    <property type="component" value="Chromosome"/>
</dbReference>
<evidence type="ECO:0000259" key="7">
    <source>
        <dbReference type="PROSITE" id="PS51900"/>
    </source>
</evidence>
<dbReference type="InterPro" id="IPR013762">
    <property type="entry name" value="Integrase-like_cat_sf"/>
</dbReference>
<evidence type="ECO:0000259" key="6">
    <source>
        <dbReference type="PROSITE" id="PS51898"/>
    </source>
</evidence>
<keyword evidence="3" id="KW-0233">DNA recombination</keyword>
<dbReference type="GO" id="GO:0006310">
    <property type="term" value="P:DNA recombination"/>
    <property type="evidence" value="ECO:0007669"/>
    <property type="project" value="UniProtKB-KW"/>
</dbReference>
<dbReference type="PANTHER" id="PTHR30349">
    <property type="entry name" value="PHAGE INTEGRASE-RELATED"/>
    <property type="match status" value="1"/>
</dbReference>
<dbReference type="CDD" id="cd00397">
    <property type="entry name" value="DNA_BRE_C"/>
    <property type="match status" value="1"/>
</dbReference>
<dbReference type="RefSeq" id="WP_099720848.1">
    <property type="nucleotide sequence ID" value="NZ_CP018044.1"/>
</dbReference>
<dbReference type="InterPro" id="IPR002104">
    <property type="entry name" value="Integrase_catalytic"/>
</dbReference>
<dbReference type="AlphaFoldDB" id="A0A2D3D2Z6"/>
<dbReference type="SUPFAM" id="SSF56349">
    <property type="entry name" value="DNA breaking-rejoining enzymes"/>
    <property type="match status" value="1"/>
</dbReference>
<evidence type="ECO:0000256" key="2">
    <source>
        <dbReference type="ARBA" id="ARBA00023125"/>
    </source>
</evidence>
<proteinExistence type="inferred from homology"/>
<evidence type="ECO:0000256" key="1">
    <source>
        <dbReference type="ARBA" id="ARBA00008857"/>
    </source>
</evidence>
<dbReference type="PANTHER" id="PTHR30349:SF64">
    <property type="entry name" value="PROPHAGE INTEGRASE INTD-RELATED"/>
    <property type="match status" value="1"/>
</dbReference>
<evidence type="ECO:0000256" key="5">
    <source>
        <dbReference type="SAM" id="MobiDB-lite"/>
    </source>
</evidence>
<dbReference type="EMBL" id="CP018044">
    <property type="protein sequence ID" value="ATU19822.1"/>
    <property type="molecule type" value="Genomic_DNA"/>
</dbReference>
<evidence type="ECO:0000256" key="3">
    <source>
        <dbReference type="ARBA" id="ARBA00023172"/>
    </source>
</evidence>
<evidence type="ECO:0000313" key="8">
    <source>
        <dbReference type="EMBL" id="ATU19822.1"/>
    </source>
</evidence>
<name>A0A2D3D2Z6_9BIFI</name>